<evidence type="ECO:0000256" key="1">
    <source>
        <dbReference type="ARBA" id="ARBA00000085"/>
    </source>
</evidence>
<dbReference type="PROSITE" id="PS50109">
    <property type="entry name" value="HIS_KIN"/>
    <property type="match status" value="1"/>
</dbReference>
<keyword evidence="4" id="KW-0808">Transferase</keyword>
<keyword evidence="10" id="KW-0175">Coiled coil</keyword>
<evidence type="ECO:0000256" key="6">
    <source>
        <dbReference type="ARBA" id="ARBA00022777"/>
    </source>
</evidence>
<dbReference type="InterPro" id="IPR003594">
    <property type="entry name" value="HATPase_dom"/>
</dbReference>
<evidence type="ECO:0000259" key="12">
    <source>
        <dbReference type="PROSITE" id="PS50110"/>
    </source>
</evidence>
<dbReference type="InterPro" id="IPR001789">
    <property type="entry name" value="Sig_transdc_resp-reg_receiver"/>
</dbReference>
<dbReference type="SMART" id="SM00387">
    <property type="entry name" value="HATPase_c"/>
    <property type="match status" value="1"/>
</dbReference>
<evidence type="ECO:0000313" key="14">
    <source>
        <dbReference type="Proteomes" id="UP000705867"/>
    </source>
</evidence>
<evidence type="ECO:0000256" key="10">
    <source>
        <dbReference type="SAM" id="Coils"/>
    </source>
</evidence>
<organism evidence="13 14">
    <name type="scientific">Candidatus Nitrobium versatile</name>
    <dbReference type="NCBI Taxonomy" id="2884831"/>
    <lineage>
        <taxon>Bacteria</taxon>
        <taxon>Pseudomonadati</taxon>
        <taxon>Nitrospirota</taxon>
        <taxon>Nitrospiria</taxon>
        <taxon>Nitrospirales</taxon>
        <taxon>Nitrospiraceae</taxon>
        <taxon>Candidatus Nitrobium</taxon>
    </lineage>
</organism>
<evidence type="ECO:0000256" key="8">
    <source>
        <dbReference type="ARBA" id="ARBA00023012"/>
    </source>
</evidence>
<feature type="domain" description="Histidine kinase" evidence="11">
    <location>
        <begin position="185"/>
        <end position="397"/>
    </location>
</feature>
<feature type="coiled-coil region" evidence="10">
    <location>
        <begin position="135"/>
        <end position="176"/>
    </location>
</feature>
<dbReference type="SUPFAM" id="SSF55874">
    <property type="entry name" value="ATPase domain of HSP90 chaperone/DNA topoisomerase II/histidine kinase"/>
    <property type="match status" value="1"/>
</dbReference>
<dbReference type="SUPFAM" id="SSF52172">
    <property type="entry name" value="CheY-like"/>
    <property type="match status" value="1"/>
</dbReference>
<proteinExistence type="predicted"/>
<keyword evidence="8" id="KW-0902">Two-component regulatory system</keyword>
<protein>
    <recommendedName>
        <fullName evidence="2">histidine kinase</fullName>
        <ecNumber evidence="2">2.7.13.3</ecNumber>
    </recommendedName>
</protein>
<dbReference type="InterPro" id="IPR005467">
    <property type="entry name" value="His_kinase_dom"/>
</dbReference>
<comment type="caution">
    <text evidence="13">The sequence shown here is derived from an EMBL/GenBank/DDBJ whole genome shotgun (WGS) entry which is preliminary data.</text>
</comment>
<dbReference type="InterPro" id="IPR036097">
    <property type="entry name" value="HisK_dim/P_sf"/>
</dbReference>
<dbReference type="SUPFAM" id="SSF47384">
    <property type="entry name" value="Homodimeric domain of signal transducing histidine kinase"/>
    <property type="match status" value="1"/>
</dbReference>
<dbReference type="PROSITE" id="PS50110">
    <property type="entry name" value="RESPONSE_REGULATORY"/>
    <property type="match status" value="1"/>
</dbReference>
<dbReference type="InterPro" id="IPR036890">
    <property type="entry name" value="HATPase_C_sf"/>
</dbReference>
<dbReference type="Gene3D" id="3.40.50.2300">
    <property type="match status" value="1"/>
</dbReference>
<dbReference type="CDD" id="cd17569">
    <property type="entry name" value="REC_HupR-like"/>
    <property type="match status" value="1"/>
</dbReference>
<reference evidence="13" key="1">
    <citation type="journal article" date="2021" name="bioRxiv">
        <title>Unraveling nitrogen, sulfur and carbon metabolic pathways and microbial community transcriptional responses to substrate deprivation and toxicity stresses in a bioreactor mimicking anoxic brackish coastal sediment conditions.</title>
        <authorList>
            <person name="Martins P.D."/>
            <person name="Echeveste M.J."/>
            <person name="Arshad A."/>
            <person name="Kurth J."/>
            <person name="Ouboter H."/>
            <person name="Jetten M.S.M."/>
            <person name="Welte C.U."/>
        </authorList>
    </citation>
    <scope>NUCLEOTIDE SEQUENCE</scope>
    <source>
        <strain evidence="13">MAG_39</strain>
    </source>
</reference>
<dbReference type="Pfam" id="PF00512">
    <property type="entry name" value="HisKA"/>
    <property type="match status" value="1"/>
</dbReference>
<evidence type="ECO:0000259" key="11">
    <source>
        <dbReference type="PROSITE" id="PS50109"/>
    </source>
</evidence>
<evidence type="ECO:0000256" key="9">
    <source>
        <dbReference type="PROSITE-ProRule" id="PRU00169"/>
    </source>
</evidence>
<comment type="catalytic activity">
    <reaction evidence="1">
        <text>ATP + protein L-histidine = ADP + protein N-phospho-L-histidine.</text>
        <dbReference type="EC" id="2.7.13.3"/>
    </reaction>
</comment>
<reference evidence="13" key="2">
    <citation type="submission" date="2021-08" db="EMBL/GenBank/DDBJ databases">
        <authorList>
            <person name="Dalcin Martins P."/>
        </authorList>
    </citation>
    <scope>NUCLEOTIDE SEQUENCE</scope>
    <source>
        <strain evidence="13">MAG_39</strain>
    </source>
</reference>
<dbReference type="AlphaFoldDB" id="A0A953M2C4"/>
<accession>A0A953M2C4</accession>
<dbReference type="Proteomes" id="UP000705867">
    <property type="component" value="Unassembled WGS sequence"/>
</dbReference>
<gene>
    <name evidence="13" type="ORF">K8I29_14225</name>
</gene>
<dbReference type="Gene3D" id="1.10.287.130">
    <property type="match status" value="1"/>
</dbReference>
<dbReference type="EC" id="2.7.13.3" evidence="2"/>
<evidence type="ECO:0000256" key="7">
    <source>
        <dbReference type="ARBA" id="ARBA00022840"/>
    </source>
</evidence>
<name>A0A953M2C4_9BACT</name>
<dbReference type="Pfam" id="PF02518">
    <property type="entry name" value="HATPase_c"/>
    <property type="match status" value="1"/>
</dbReference>
<feature type="modified residue" description="4-aspartylphosphate" evidence="9">
    <location>
        <position position="56"/>
    </location>
</feature>
<dbReference type="Pfam" id="PF00072">
    <property type="entry name" value="Response_reg"/>
    <property type="match status" value="1"/>
</dbReference>
<dbReference type="InterPro" id="IPR004358">
    <property type="entry name" value="Sig_transdc_His_kin-like_C"/>
</dbReference>
<sequence length="397" mass="44174">MRERVKILCVDDDGNVLKSIRRLFLDDDYTILTAPSGEEGLRVLRDEMPVPLVISDYRMPGMNGVEFLKEVCREWPDTVRVVLSGYADTSAVVTAINEGQIYKFIPKPWNDDELRITVANALERYFLQQRNAQLAGELKEKNAVLRELNEGLERLVEERTAELKRVQQQLLQSEKMSSLGVLSAGIAHEVKNPLAIILQGVDFLKSSLSDALLLDAADRVKKAALRADRIVRDLLSFSRQSPLSFEDLAVVPVIEETLTLVEHQLHLKRVKVGRQFAPDIPPVKMDGNQMKQVFINILLNAADAMPRGGTVVIGTHRNSRGGRSVVEISFADTGLGVAEEDLKRVFDPFFTTKRDTGGTGLGLSVSHGIIERHNGTIEMESRRGEGTRVTIALPCPE</sequence>
<dbReference type="SMART" id="SM00388">
    <property type="entry name" value="HisKA"/>
    <property type="match status" value="1"/>
</dbReference>
<dbReference type="CDD" id="cd00082">
    <property type="entry name" value="HisKA"/>
    <property type="match status" value="1"/>
</dbReference>
<dbReference type="PRINTS" id="PR00344">
    <property type="entry name" value="BCTRLSENSOR"/>
</dbReference>
<dbReference type="InterPro" id="IPR011006">
    <property type="entry name" value="CheY-like_superfamily"/>
</dbReference>
<keyword evidence="6" id="KW-0418">Kinase</keyword>
<evidence type="ECO:0000256" key="4">
    <source>
        <dbReference type="ARBA" id="ARBA00022679"/>
    </source>
</evidence>
<dbReference type="EMBL" id="JAIOIV010000110">
    <property type="protein sequence ID" value="MBZ0157353.1"/>
    <property type="molecule type" value="Genomic_DNA"/>
</dbReference>
<dbReference type="PANTHER" id="PTHR43065">
    <property type="entry name" value="SENSOR HISTIDINE KINASE"/>
    <property type="match status" value="1"/>
</dbReference>
<dbReference type="PANTHER" id="PTHR43065:SF10">
    <property type="entry name" value="PEROXIDE STRESS-ACTIVATED HISTIDINE KINASE MAK3"/>
    <property type="match status" value="1"/>
</dbReference>
<evidence type="ECO:0000256" key="5">
    <source>
        <dbReference type="ARBA" id="ARBA00022741"/>
    </source>
</evidence>
<dbReference type="GO" id="GO:0005524">
    <property type="term" value="F:ATP binding"/>
    <property type="evidence" value="ECO:0007669"/>
    <property type="project" value="UniProtKB-KW"/>
</dbReference>
<feature type="domain" description="Response regulatory" evidence="12">
    <location>
        <begin position="6"/>
        <end position="122"/>
    </location>
</feature>
<keyword evidence="3 9" id="KW-0597">Phosphoprotein</keyword>
<dbReference type="Gene3D" id="3.30.565.10">
    <property type="entry name" value="Histidine kinase-like ATPase, C-terminal domain"/>
    <property type="match status" value="1"/>
</dbReference>
<keyword evidence="7" id="KW-0067">ATP-binding</keyword>
<dbReference type="GO" id="GO:0000155">
    <property type="term" value="F:phosphorelay sensor kinase activity"/>
    <property type="evidence" value="ECO:0007669"/>
    <property type="project" value="InterPro"/>
</dbReference>
<evidence type="ECO:0000313" key="13">
    <source>
        <dbReference type="EMBL" id="MBZ0157353.1"/>
    </source>
</evidence>
<evidence type="ECO:0000256" key="3">
    <source>
        <dbReference type="ARBA" id="ARBA00022553"/>
    </source>
</evidence>
<dbReference type="InterPro" id="IPR003661">
    <property type="entry name" value="HisK_dim/P_dom"/>
</dbReference>
<evidence type="ECO:0000256" key="2">
    <source>
        <dbReference type="ARBA" id="ARBA00012438"/>
    </source>
</evidence>
<keyword evidence="5" id="KW-0547">Nucleotide-binding</keyword>
<dbReference type="SMART" id="SM00448">
    <property type="entry name" value="REC"/>
    <property type="match status" value="1"/>
</dbReference>